<evidence type="ECO:0000313" key="2">
    <source>
        <dbReference type="Proteomes" id="UP001642484"/>
    </source>
</evidence>
<keyword evidence="2" id="KW-1185">Reference proteome</keyword>
<dbReference type="EMBL" id="CAXAMN010021598">
    <property type="protein sequence ID" value="CAK9061315.1"/>
    <property type="molecule type" value="Genomic_DNA"/>
</dbReference>
<organism evidence="1 2">
    <name type="scientific">Durusdinium trenchii</name>
    <dbReference type="NCBI Taxonomy" id="1381693"/>
    <lineage>
        <taxon>Eukaryota</taxon>
        <taxon>Sar</taxon>
        <taxon>Alveolata</taxon>
        <taxon>Dinophyceae</taxon>
        <taxon>Suessiales</taxon>
        <taxon>Symbiodiniaceae</taxon>
        <taxon>Durusdinium</taxon>
    </lineage>
</organism>
<evidence type="ECO:0000313" key="1">
    <source>
        <dbReference type="EMBL" id="CAK9061315.1"/>
    </source>
</evidence>
<reference evidence="1 2" key="1">
    <citation type="submission" date="2024-02" db="EMBL/GenBank/DDBJ databases">
        <authorList>
            <person name="Chen Y."/>
            <person name="Shah S."/>
            <person name="Dougan E. K."/>
            <person name="Thang M."/>
            <person name="Chan C."/>
        </authorList>
    </citation>
    <scope>NUCLEOTIDE SEQUENCE [LARGE SCALE GENOMIC DNA]</scope>
</reference>
<gene>
    <name evidence="1" type="ORF">CCMP2556_LOCUS30153</name>
</gene>
<protein>
    <submittedName>
        <fullName evidence="1">Uncharacterized protein</fullName>
    </submittedName>
</protein>
<name>A0ABP0NC05_9DINO</name>
<comment type="caution">
    <text evidence="1">The sequence shown here is derived from an EMBL/GenBank/DDBJ whole genome shotgun (WGS) entry which is preliminary data.</text>
</comment>
<dbReference type="Proteomes" id="UP001642484">
    <property type="component" value="Unassembled WGS sequence"/>
</dbReference>
<accession>A0ABP0NC05</accession>
<sequence length="396" mass="43635">MWKLAALPLALASLELQCLQLLHRNHGIFSAVHELQDHQEEFTAACHQLSATTALRVHLPRKREYLERIRLELEARGQVLLGNLSAQLFICLPSACISHSSLVRLVIHYCILTTWFQVAPPLPQALQPSELRWKFLTIDPELSNESLANSSFGQCVCSQDMGRRRSGVFTVHEAHSLTQDLQRPGQLRRQALKRIGPSDPLHREMPHHIADLMPKQCYHAYARHESGSCAAASLSRALVLAAAARQPATLLARLDDAVLAALAMRDCPWPLLDAFACNNCVAPPVGFRPAALLQKTRAAHAAFARGQTLFKDPLRWTSGELSCKPAATDALYEARAIGQLKNPMAAKSVACLYLAALPNDYPTLRRSIQLRAGSSLQHVNRFTHGSAIHVLPASGN</sequence>
<proteinExistence type="predicted"/>